<dbReference type="Pfam" id="PF09717">
    <property type="entry name" value="CPW_WPC"/>
    <property type="match status" value="2"/>
</dbReference>
<dbReference type="RefSeq" id="XP_026192180.1">
    <property type="nucleotide sequence ID" value="XM_026336395.1"/>
</dbReference>
<protein>
    <submittedName>
        <fullName evidence="3">Uncharacterized protein LOC34619376</fullName>
    </submittedName>
</protein>
<name>A0A6P6RYJ8_9EIME</name>
<feature type="domain" description="CPW-WPC" evidence="1">
    <location>
        <begin position="26"/>
        <end position="81"/>
    </location>
</feature>
<keyword evidence="2" id="KW-1185">Reference proteome</keyword>
<proteinExistence type="predicted"/>
<dbReference type="GeneID" id="34619376"/>
<dbReference type="Proteomes" id="UP000515125">
    <property type="component" value="Unplaced"/>
</dbReference>
<accession>A0A6P6RYJ8</accession>
<feature type="domain" description="CPW-WPC" evidence="1">
    <location>
        <begin position="87"/>
        <end position="165"/>
    </location>
</feature>
<gene>
    <name evidence="3" type="primary">LOC34619376</name>
</gene>
<dbReference type="OrthoDB" id="359569at2759"/>
<organism evidence="2 3">
    <name type="scientific">Cyclospora cayetanensis</name>
    <dbReference type="NCBI Taxonomy" id="88456"/>
    <lineage>
        <taxon>Eukaryota</taxon>
        <taxon>Sar</taxon>
        <taxon>Alveolata</taxon>
        <taxon>Apicomplexa</taxon>
        <taxon>Conoidasida</taxon>
        <taxon>Coccidia</taxon>
        <taxon>Eucoccidiorida</taxon>
        <taxon>Eimeriorina</taxon>
        <taxon>Eimeriidae</taxon>
        <taxon>Cyclospora</taxon>
    </lineage>
</organism>
<sequence length="515" mass="57421">MQRKRKAACVTTRTLPNTEQFPCNPCKRYAFHRAACPLSWLPRSNQETSSYCETSKSFEFYTEDAKEDWAKSCDVQWPCRGDDAHSCPTGTRDFALPCPEGFAVREDGETCEAGQLRREGSSWCIAPPAYTETARCDARWNFKYFTKEMKRAFEVACQARFPCENTCEKEYTAPCPEGNATSVGLAEVRFTRANRFPISPSHCCEYSAVDACQRDWSLPCPEGTSSRKATSPQSCTRFSRPANRLERNSCPWEDASADADGRQLVGKARVFAPFLLASQALGRSFFNATTHFRVLCANPPLVKPCRNAEALRPFYRSPTKENGPLCATRRAHRGYYGGLAVGFHLIGNWKGVCSVYVDTVAHASLCTLQALLHEPEAAIPQRNMILYELFQSIVPLRYASMCTAQLEIGHEIGDLKLGCCFFMNTWENTASPASNVASFLSLSAPNVVFNSKASHKVMKKKDEFEDGTCRGNGKERRYTKRNRLAYTVSGGHQPSANGLAHIKALRHTIAKADKA</sequence>
<dbReference type="InterPro" id="IPR006387">
    <property type="entry name" value="CPW_WPC_dom"/>
</dbReference>
<evidence type="ECO:0000313" key="3">
    <source>
        <dbReference type="RefSeq" id="XP_026192180.1"/>
    </source>
</evidence>
<reference evidence="3" key="1">
    <citation type="submission" date="2025-08" db="UniProtKB">
        <authorList>
            <consortium name="RefSeq"/>
        </authorList>
    </citation>
    <scope>IDENTIFICATION</scope>
</reference>
<dbReference type="SMART" id="SM01099">
    <property type="entry name" value="CPW_WPC"/>
    <property type="match status" value="2"/>
</dbReference>
<dbReference type="AlphaFoldDB" id="A0A6P6RYJ8"/>
<evidence type="ECO:0000259" key="1">
    <source>
        <dbReference type="SMART" id="SM01099"/>
    </source>
</evidence>
<evidence type="ECO:0000313" key="2">
    <source>
        <dbReference type="Proteomes" id="UP000515125"/>
    </source>
</evidence>